<dbReference type="PANTHER" id="PTHR30572:SF4">
    <property type="entry name" value="ABC TRANSPORTER PERMEASE YTRF"/>
    <property type="match status" value="1"/>
</dbReference>
<evidence type="ECO:0000313" key="4">
    <source>
        <dbReference type="Proteomes" id="UP000468828"/>
    </source>
</evidence>
<comment type="caution">
    <text evidence="2">The sequence shown here is derived from an EMBL/GenBank/DDBJ whole genome shotgun (WGS) entry which is preliminary data.</text>
</comment>
<evidence type="ECO:0000313" key="2">
    <source>
        <dbReference type="EMBL" id="NEK93646.1"/>
    </source>
</evidence>
<feature type="transmembrane region" description="Helical" evidence="1">
    <location>
        <begin position="307"/>
        <end position="330"/>
    </location>
</feature>
<feature type="transmembrane region" description="Helical" evidence="1">
    <location>
        <begin position="20"/>
        <end position="40"/>
    </location>
</feature>
<evidence type="ECO:0000256" key="1">
    <source>
        <dbReference type="SAM" id="Phobius"/>
    </source>
</evidence>
<gene>
    <name evidence="3" type="ORF">G3R41_05575</name>
    <name evidence="2" type="ORF">GCU67_05575</name>
</gene>
<reference evidence="2 4" key="1">
    <citation type="submission" date="2020-01" db="EMBL/GenBank/DDBJ databases">
        <title>the WGS Modestobacter muralis CPCC 204518.</title>
        <authorList>
            <person name="Jiang Z."/>
        </authorList>
    </citation>
    <scope>NUCLEOTIDE SEQUENCE [LARGE SCALE GENOMIC DNA]</scope>
    <source>
        <strain evidence="2 4">DSM 100205</strain>
    </source>
</reference>
<reference evidence="3 5" key="2">
    <citation type="submission" date="2020-02" db="EMBL/GenBank/DDBJ databases">
        <title>The WGS of Modestobacter muralis DSM 100205.</title>
        <authorList>
            <person name="Jiang Z."/>
        </authorList>
    </citation>
    <scope>NUCLEOTIDE SEQUENCE [LARGE SCALE GENOMIC DNA]</scope>
    <source>
        <strain evidence="3 5">DSM 100205</strain>
    </source>
</reference>
<keyword evidence="1" id="KW-1133">Transmembrane helix</keyword>
<feature type="transmembrane region" description="Helical" evidence="1">
    <location>
        <begin position="1045"/>
        <end position="1066"/>
    </location>
</feature>
<dbReference type="InterPro" id="IPR050250">
    <property type="entry name" value="Macrolide_Exporter_MacB"/>
</dbReference>
<protein>
    <submittedName>
        <fullName evidence="2">Permease</fullName>
    </submittedName>
</protein>
<feature type="transmembrane region" description="Helical" evidence="1">
    <location>
        <begin position="528"/>
        <end position="546"/>
    </location>
</feature>
<feature type="transmembrane region" description="Helical" evidence="1">
    <location>
        <begin position="473"/>
        <end position="496"/>
    </location>
</feature>
<dbReference type="EMBL" id="JAAGWH010000013">
    <property type="protein sequence ID" value="NEK93646.1"/>
    <property type="molecule type" value="Genomic_DNA"/>
</dbReference>
<keyword evidence="1" id="KW-0812">Transmembrane</keyword>
<dbReference type="Proteomes" id="UP000468828">
    <property type="component" value="Unassembled WGS sequence"/>
</dbReference>
<keyword evidence="4" id="KW-1185">Reference proteome</keyword>
<dbReference type="PANTHER" id="PTHR30572">
    <property type="entry name" value="MEMBRANE COMPONENT OF TRANSPORTER-RELATED"/>
    <property type="match status" value="1"/>
</dbReference>
<organism evidence="2 4">
    <name type="scientific">Modestobacter muralis</name>
    <dbReference type="NCBI Taxonomy" id="1608614"/>
    <lineage>
        <taxon>Bacteria</taxon>
        <taxon>Bacillati</taxon>
        <taxon>Actinomycetota</taxon>
        <taxon>Actinomycetes</taxon>
        <taxon>Geodermatophilales</taxon>
        <taxon>Geodermatophilaceae</taxon>
        <taxon>Modestobacter</taxon>
    </lineage>
</organism>
<feature type="transmembrane region" description="Helical" evidence="1">
    <location>
        <begin position="443"/>
        <end position="461"/>
    </location>
</feature>
<dbReference type="GO" id="GO:0005886">
    <property type="term" value="C:plasma membrane"/>
    <property type="evidence" value="ECO:0007669"/>
    <property type="project" value="UniProtKB-SubCell"/>
</dbReference>
<dbReference type="EMBL" id="JAAGWB010000013">
    <property type="protein sequence ID" value="NEN50413.1"/>
    <property type="molecule type" value="Genomic_DNA"/>
</dbReference>
<feature type="transmembrane region" description="Helical" evidence="1">
    <location>
        <begin position="351"/>
        <end position="378"/>
    </location>
</feature>
<proteinExistence type="predicted"/>
<keyword evidence="1" id="KW-0472">Membrane</keyword>
<dbReference type="Proteomes" id="UP000471152">
    <property type="component" value="Unassembled WGS sequence"/>
</dbReference>
<feature type="transmembrane region" description="Helical" evidence="1">
    <location>
        <begin position="398"/>
        <end position="422"/>
    </location>
</feature>
<dbReference type="AlphaFoldDB" id="A0A6P0ESA9"/>
<feature type="transmembrane region" description="Helical" evidence="1">
    <location>
        <begin position="942"/>
        <end position="967"/>
    </location>
</feature>
<dbReference type="GO" id="GO:0022857">
    <property type="term" value="F:transmembrane transporter activity"/>
    <property type="evidence" value="ECO:0007669"/>
    <property type="project" value="TreeGrafter"/>
</dbReference>
<feature type="transmembrane region" description="Helical" evidence="1">
    <location>
        <begin position="987"/>
        <end position="1013"/>
    </location>
</feature>
<evidence type="ECO:0000313" key="3">
    <source>
        <dbReference type="EMBL" id="NEN50413.1"/>
    </source>
</evidence>
<name>A0A6P0ESA9_9ACTN</name>
<evidence type="ECO:0000313" key="5">
    <source>
        <dbReference type="Proteomes" id="UP000471152"/>
    </source>
</evidence>
<dbReference type="RefSeq" id="WP_163610072.1">
    <property type="nucleotide sequence ID" value="NZ_JAAGWB010000013.1"/>
</dbReference>
<sequence>MRQQLVLLARRGLAQARLLAAVLAVVVAGTVVLGTCVLLLTTGADRAREAHLRQTPAGDLAAEVAIGEVPVDARGAVDAATGVLTDALGPLPATVSTWASSTVRGFGTGANGRPQLAYLAGISDLPARAELLTGRWPAASGGPGPLEGVLPARAAELLGVGPGAELTLAAGESAPGTAVTVLVVGTYAPHLADPAWQRDLLGGAGYTAALDFGVWRTSTRPAYGPLLVDSAALLAQPGGLDQVRVVAHPDLTGASAADLDAAAAGLDAARTALPEALTGQDATSRVDAPLARTLAAVRTQQGVTGSAVLVVALVGLALAGTALGLSARLLTGRRTAEAALLTARGAGRRQLAGRAAAEAGALAVLATALAVPLSALLFRGLTSLPRPAAAGVTGPLAVTWPLVAAVAGGAVALTAVLVAPALGPVAGGAAVRRSRRGVVARSGVDLLLAGVAALVLLQLRAHPGASADAVDPLLVAAPVLGLLAAAVLALRVLPLLQAGAERWARRSRGLVGSLAAWEVARRPHATGAALLLVLATAAATFATGYADTWSTSQVSQAAARVGADVTVPATVPAPLTQGDAVAAVLGGTVSPATERPVSLGSLSATGTLPPTTRLVAVDTSVADDLLVGDLPDGGRWSALTAGLGAPGRAPGVPLVVPDTGPAVTVTGTGADGVLGVRPVLVVQDAQGARSTLTGAELPLDGTTHPVVLRDAADATPGPGTRLTVVGVDLQLSLRDPSAVDPAAARGVAVSVQLQLAGGPPDGTAATWTARPPLGSSPGLLDRAGVDLTAGAQDTTFAVRGQVSPAGLLVEQAQLLLTAYPPPPAVPVLLTADLAAAIDARPGDGITLGVGARTVPGRVAGVTPWLPGAPGEPGVLADVEVLARALETTGDLDPLVDSWWATGVADPATAAGRLADAGLPGAVTRAGVAAQLRDGPLRVGLPVVLWLLTAAAVGLALTGTAVHVAAVLESRSVEVARLQGMGVPRRSVAAAVVLEHASVTSVAVLLGAVVGAVAGRVLAPLMTVSETGGVPVPAPVAQWPWPTESVLVAGLLLGCAAVVVPVAGTLVRRAATVHLRLGDAA</sequence>
<accession>A0A6P0ESA9</accession>